<evidence type="ECO:0000259" key="2">
    <source>
        <dbReference type="SMART" id="SM00899"/>
    </source>
</evidence>
<dbReference type="Pfam" id="PF04023">
    <property type="entry name" value="FeoA"/>
    <property type="match status" value="1"/>
</dbReference>
<evidence type="ECO:0000313" key="3">
    <source>
        <dbReference type="EMBL" id="HGV55945.1"/>
    </source>
</evidence>
<dbReference type="AlphaFoldDB" id="A0A832LY54"/>
<keyword evidence="1" id="KW-0408">Iron</keyword>
<dbReference type="EMBL" id="DSZU01000141">
    <property type="protein sequence ID" value="HGV55945.1"/>
    <property type="molecule type" value="Genomic_DNA"/>
</dbReference>
<evidence type="ECO:0000256" key="1">
    <source>
        <dbReference type="ARBA" id="ARBA00023004"/>
    </source>
</evidence>
<comment type="caution">
    <text evidence="3">The sequence shown here is derived from an EMBL/GenBank/DDBJ whole genome shotgun (WGS) entry which is preliminary data.</text>
</comment>
<dbReference type="InterPro" id="IPR008988">
    <property type="entry name" value="Transcriptional_repressor_C"/>
</dbReference>
<gene>
    <name evidence="3" type="ORF">ENT73_07720</name>
</gene>
<dbReference type="SMART" id="SM00899">
    <property type="entry name" value="FeoA"/>
    <property type="match status" value="1"/>
</dbReference>
<accession>A0A832LY54</accession>
<reference evidence="3" key="1">
    <citation type="journal article" date="2020" name="mSystems">
        <title>Genome- and Community-Level Interaction Insights into Carbon Utilization and Element Cycling Functions of Hydrothermarchaeota in Hydrothermal Sediment.</title>
        <authorList>
            <person name="Zhou Z."/>
            <person name="Liu Y."/>
            <person name="Xu W."/>
            <person name="Pan J."/>
            <person name="Luo Z.H."/>
            <person name="Li M."/>
        </authorList>
    </citation>
    <scope>NUCLEOTIDE SEQUENCE [LARGE SCALE GENOMIC DNA]</scope>
    <source>
        <strain evidence="3">SpSt-605</strain>
    </source>
</reference>
<dbReference type="InterPro" id="IPR007167">
    <property type="entry name" value="Fe-transptr_FeoA-like"/>
</dbReference>
<sequence length="120" mass="13877">MTLNEAQCGDLILIKEIKGDEDILKKIMAMGLRKGSQFEVYRKCGRNLLLRNGANRFIISNKLAEKIEIELLARKPENCENVSCNLSEDTCPKEEDFCIPKRKKKGWGFFKKVYPFFAKE</sequence>
<dbReference type="Gene3D" id="2.30.30.90">
    <property type="match status" value="1"/>
</dbReference>
<dbReference type="GO" id="GO:0046914">
    <property type="term" value="F:transition metal ion binding"/>
    <property type="evidence" value="ECO:0007669"/>
    <property type="project" value="InterPro"/>
</dbReference>
<proteinExistence type="predicted"/>
<dbReference type="SUPFAM" id="SSF50037">
    <property type="entry name" value="C-terminal domain of transcriptional repressors"/>
    <property type="match status" value="1"/>
</dbReference>
<name>A0A832LY54_9BACT</name>
<organism evidence="3">
    <name type="scientific">Caldimicrobium thiodismutans</name>
    <dbReference type="NCBI Taxonomy" id="1653476"/>
    <lineage>
        <taxon>Bacteria</taxon>
        <taxon>Pseudomonadati</taxon>
        <taxon>Thermodesulfobacteriota</taxon>
        <taxon>Thermodesulfobacteria</taxon>
        <taxon>Thermodesulfobacteriales</taxon>
        <taxon>Thermodesulfobacteriaceae</taxon>
        <taxon>Caldimicrobium</taxon>
    </lineage>
</organism>
<feature type="domain" description="Ferrous iron transporter FeoA-like" evidence="2">
    <location>
        <begin position="1"/>
        <end position="71"/>
    </location>
</feature>
<dbReference type="InterPro" id="IPR038157">
    <property type="entry name" value="FeoA_core_dom"/>
</dbReference>
<protein>
    <submittedName>
        <fullName evidence="3">Ferrous iron transport protein A</fullName>
    </submittedName>
</protein>